<evidence type="ECO:0000313" key="1">
    <source>
        <dbReference type="EMBL" id="BBX86608.1"/>
    </source>
</evidence>
<accession>A0ABM7IIX3</accession>
<dbReference type="Proteomes" id="UP000465609">
    <property type="component" value="Chromosome"/>
</dbReference>
<evidence type="ECO:0000313" key="2">
    <source>
        <dbReference type="Proteomes" id="UP000465609"/>
    </source>
</evidence>
<gene>
    <name evidence="1" type="ORF">MAUB_44810</name>
</gene>
<dbReference type="EMBL" id="AP022577">
    <property type="protein sequence ID" value="BBX86608.1"/>
    <property type="molecule type" value="Genomic_DNA"/>
</dbReference>
<keyword evidence="2" id="KW-1185">Reference proteome</keyword>
<sequence length="72" mass="7505">MTAVMIWPGNRFDAGLGAAGVSASISKQIAEEDIMKAVRYQEAPRPVPGQGQVLVNVAATSCNPVDVGSYRG</sequence>
<organism evidence="1 2">
    <name type="scientific">Mycolicibacterium aubagnense</name>
    <dbReference type="NCBI Taxonomy" id="319707"/>
    <lineage>
        <taxon>Bacteria</taxon>
        <taxon>Bacillati</taxon>
        <taxon>Actinomycetota</taxon>
        <taxon>Actinomycetes</taxon>
        <taxon>Mycobacteriales</taxon>
        <taxon>Mycobacteriaceae</taxon>
        <taxon>Mycolicibacterium</taxon>
    </lineage>
</organism>
<evidence type="ECO:0008006" key="3">
    <source>
        <dbReference type="Google" id="ProtNLM"/>
    </source>
</evidence>
<dbReference type="InterPro" id="IPR011032">
    <property type="entry name" value="GroES-like_sf"/>
</dbReference>
<reference evidence="1 2" key="1">
    <citation type="journal article" date="2019" name="Emerg. Microbes Infect.">
        <title>Comprehensive subspecies identification of 175 nontuberculous mycobacteria species based on 7547 genomic profiles.</title>
        <authorList>
            <person name="Matsumoto Y."/>
            <person name="Kinjo T."/>
            <person name="Motooka D."/>
            <person name="Nabeya D."/>
            <person name="Jung N."/>
            <person name="Uechi K."/>
            <person name="Horii T."/>
            <person name="Iida T."/>
            <person name="Fujita J."/>
            <person name="Nakamura S."/>
        </authorList>
    </citation>
    <scope>NUCLEOTIDE SEQUENCE [LARGE SCALE GENOMIC DNA]</scope>
    <source>
        <strain evidence="1 2">JCM 15296</strain>
    </source>
</reference>
<dbReference type="Gene3D" id="3.90.180.10">
    <property type="entry name" value="Medium-chain alcohol dehydrogenases, catalytic domain"/>
    <property type="match status" value="1"/>
</dbReference>
<protein>
    <recommendedName>
        <fullName evidence="3">Alcohol dehydrogenase N-terminal domain-containing protein</fullName>
    </recommendedName>
</protein>
<name>A0ABM7IIX3_9MYCO</name>
<dbReference type="SUPFAM" id="SSF50129">
    <property type="entry name" value="GroES-like"/>
    <property type="match status" value="1"/>
</dbReference>
<proteinExistence type="predicted"/>